<comment type="caution">
    <text evidence="1">The sequence shown here is derived from an EMBL/GenBank/DDBJ whole genome shotgun (WGS) entry which is preliminary data.</text>
</comment>
<evidence type="ECO:0000313" key="2">
    <source>
        <dbReference type="Proteomes" id="UP000566819"/>
    </source>
</evidence>
<proteinExistence type="predicted"/>
<dbReference type="AlphaFoldDB" id="A0A8H4RMF1"/>
<dbReference type="Proteomes" id="UP000566819">
    <property type="component" value="Unassembled WGS sequence"/>
</dbReference>
<accession>A0A8H4RMF1</accession>
<gene>
    <name evidence="1" type="ORF">G7Y89_g6743</name>
</gene>
<evidence type="ECO:0000313" key="1">
    <source>
        <dbReference type="EMBL" id="KAF4631389.1"/>
    </source>
</evidence>
<name>A0A8H4RMF1_9HELO</name>
<organism evidence="1 2">
    <name type="scientific">Cudoniella acicularis</name>
    <dbReference type="NCBI Taxonomy" id="354080"/>
    <lineage>
        <taxon>Eukaryota</taxon>
        <taxon>Fungi</taxon>
        <taxon>Dikarya</taxon>
        <taxon>Ascomycota</taxon>
        <taxon>Pezizomycotina</taxon>
        <taxon>Leotiomycetes</taxon>
        <taxon>Helotiales</taxon>
        <taxon>Tricladiaceae</taxon>
        <taxon>Cudoniella</taxon>
    </lineage>
</organism>
<reference evidence="1 2" key="1">
    <citation type="submission" date="2020-03" db="EMBL/GenBank/DDBJ databases">
        <title>Draft Genome Sequence of Cudoniella acicularis.</title>
        <authorList>
            <person name="Buettner E."/>
            <person name="Kellner H."/>
        </authorList>
    </citation>
    <scope>NUCLEOTIDE SEQUENCE [LARGE SCALE GENOMIC DNA]</scope>
    <source>
        <strain evidence="1 2">DSM 108380</strain>
    </source>
</reference>
<sequence length="156" mass="18186">MGQYHHLCYLFKELNARIGKLEFKMGPLTYSAYWDPNCEEWMALTEHFVRGVWKGGRNLTQEESDVFSLFAEIASHFKMVDRELWVMRQLQSQEKVDDEKGTDTDKVEKAVAKPTSFGKTIPHAYVYTDAKTLLHLGPVNDPLVHQKRLTILRRQN</sequence>
<keyword evidence="2" id="KW-1185">Reference proteome</keyword>
<dbReference type="EMBL" id="JAAMPI010000449">
    <property type="protein sequence ID" value="KAF4631389.1"/>
    <property type="molecule type" value="Genomic_DNA"/>
</dbReference>
<protein>
    <submittedName>
        <fullName evidence="1">Uncharacterized protein</fullName>
    </submittedName>
</protein>